<evidence type="ECO:0000259" key="8">
    <source>
        <dbReference type="PROSITE" id="PS52029"/>
    </source>
</evidence>
<dbReference type="PANTHER" id="PTHR30582">
    <property type="entry name" value="L,D-TRANSPEPTIDASE"/>
    <property type="match status" value="1"/>
</dbReference>
<dbReference type="InterPro" id="IPR038063">
    <property type="entry name" value="Transpep_catalytic_dom"/>
</dbReference>
<evidence type="ECO:0000256" key="1">
    <source>
        <dbReference type="ARBA" id="ARBA00004752"/>
    </source>
</evidence>
<dbReference type="InterPro" id="IPR005490">
    <property type="entry name" value="LD_TPept_cat_dom"/>
</dbReference>
<evidence type="ECO:0000313" key="9">
    <source>
        <dbReference type="EMBL" id="MBF4766374.1"/>
    </source>
</evidence>
<gene>
    <name evidence="9" type="ORF">ISU10_01175</name>
</gene>
<name>A0A930VF54_9ACTN</name>
<evidence type="ECO:0000313" key="10">
    <source>
        <dbReference type="Proteomes" id="UP000660668"/>
    </source>
</evidence>
<keyword evidence="10" id="KW-1185">Reference proteome</keyword>
<evidence type="ECO:0000256" key="2">
    <source>
        <dbReference type="ARBA" id="ARBA00022679"/>
    </source>
</evidence>
<accession>A0A930VF54</accession>
<keyword evidence="2" id="KW-0808">Transferase</keyword>
<feature type="region of interest" description="Disordered" evidence="7">
    <location>
        <begin position="42"/>
        <end position="112"/>
    </location>
</feature>
<sequence>MSKHRALEVRPRYGRMGAAFASLGVTLVAVMGGFGVLPVSSGQANASNQPLASQQSGAPASTESTPPVDEPAAKPRKHRRGAGVGSSADATETKTSPQQDKTLPKGSGKGKRVVFSESRQRVWLVNADNSVARTYLVSGSIYDNLDPGAFNVYSRSEDAWGVDDSGSMKYFVRFTQGDSGAAIGFHDIPIKDGVPAQTEAQLGTPLSHGCIRQRRPDAIALWNFAPLGTSVIVTA</sequence>
<dbReference type="GO" id="GO:0016740">
    <property type="term" value="F:transferase activity"/>
    <property type="evidence" value="ECO:0007669"/>
    <property type="project" value="UniProtKB-KW"/>
</dbReference>
<proteinExistence type="predicted"/>
<dbReference type="CDD" id="cd16913">
    <property type="entry name" value="YkuD_like"/>
    <property type="match status" value="1"/>
</dbReference>
<keyword evidence="5 6" id="KW-0961">Cell wall biogenesis/degradation</keyword>
<feature type="active site" description="Proton donor/acceptor" evidence="6">
    <location>
        <position position="186"/>
    </location>
</feature>
<feature type="active site" description="Nucleophile" evidence="6">
    <location>
        <position position="210"/>
    </location>
</feature>
<keyword evidence="4 6" id="KW-0573">Peptidoglycan synthesis</keyword>
<comment type="pathway">
    <text evidence="1 6">Cell wall biogenesis; peptidoglycan biosynthesis.</text>
</comment>
<dbReference type="GO" id="GO:0071972">
    <property type="term" value="F:peptidoglycan L,D-transpeptidase activity"/>
    <property type="evidence" value="ECO:0007669"/>
    <property type="project" value="TreeGrafter"/>
</dbReference>
<protein>
    <submittedName>
        <fullName evidence="9">L,D-transpeptidase</fullName>
    </submittedName>
</protein>
<feature type="compositionally biased region" description="Polar residues" evidence="7">
    <location>
        <begin position="42"/>
        <end position="65"/>
    </location>
</feature>
<feature type="domain" description="L,D-TPase catalytic" evidence="8">
    <location>
        <begin position="111"/>
        <end position="234"/>
    </location>
</feature>
<dbReference type="Proteomes" id="UP000660668">
    <property type="component" value="Unassembled WGS sequence"/>
</dbReference>
<dbReference type="SUPFAM" id="SSF141523">
    <property type="entry name" value="L,D-transpeptidase catalytic domain-like"/>
    <property type="match status" value="1"/>
</dbReference>
<dbReference type="GO" id="GO:0005576">
    <property type="term" value="C:extracellular region"/>
    <property type="evidence" value="ECO:0007669"/>
    <property type="project" value="TreeGrafter"/>
</dbReference>
<dbReference type="GO" id="GO:0071555">
    <property type="term" value="P:cell wall organization"/>
    <property type="evidence" value="ECO:0007669"/>
    <property type="project" value="UniProtKB-UniRule"/>
</dbReference>
<dbReference type="Gene3D" id="2.40.440.10">
    <property type="entry name" value="L,D-transpeptidase catalytic domain-like"/>
    <property type="match status" value="1"/>
</dbReference>
<organism evidence="9 10">
    <name type="scientific">Nocardioides agariphilus</name>
    <dbReference type="NCBI Taxonomy" id="433664"/>
    <lineage>
        <taxon>Bacteria</taxon>
        <taxon>Bacillati</taxon>
        <taxon>Actinomycetota</taxon>
        <taxon>Actinomycetes</taxon>
        <taxon>Propionibacteriales</taxon>
        <taxon>Nocardioidaceae</taxon>
        <taxon>Nocardioides</taxon>
    </lineage>
</organism>
<dbReference type="EMBL" id="JADKPO010000001">
    <property type="protein sequence ID" value="MBF4766374.1"/>
    <property type="molecule type" value="Genomic_DNA"/>
</dbReference>
<evidence type="ECO:0000256" key="5">
    <source>
        <dbReference type="ARBA" id="ARBA00023316"/>
    </source>
</evidence>
<reference evidence="9" key="1">
    <citation type="submission" date="2020-11" db="EMBL/GenBank/DDBJ databases">
        <title>Nocardioides cynanchi sp. nov., isolated from soil of rhizosphere of Cynanchum wilfordii.</title>
        <authorList>
            <person name="Lee J.-S."/>
            <person name="Suh M.K."/>
            <person name="Kim J.-S."/>
        </authorList>
    </citation>
    <scope>NUCLEOTIDE SEQUENCE</scope>
    <source>
        <strain evidence="9">KCTC 19276</strain>
    </source>
</reference>
<dbReference type="GO" id="GO:0018104">
    <property type="term" value="P:peptidoglycan-protein cross-linking"/>
    <property type="evidence" value="ECO:0007669"/>
    <property type="project" value="TreeGrafter"/>
</dbReference>
<evidence type="ECO:0000256" key="4">
    <source>
        <dbReference type="ARBA" id="ARBA00022984"/>
    </source>
</evidence>
<comment type="caution">
    <text evidence="9">The sequence shown here is derived from an EMBL/GenBank/DDBJ whole genome shotgun (WGS) entry which is preliminary data.</text>
</comment>
<keyword evidence="3 6" id="KW-0133">Cell shape</keyword>
<evidence type="ECO:0000256" key="7">
    <source>
        <dbReference type="SAM" id="MobiDB-lite"/>
    </source>
</evidence>
<dbReference type="Pfam" id="PF03734">
    <property type="entry name" value="YkuD"/>
    <property type="match status" value="1"/>
</dbReference>
<dbReference type="RefSeq" id="WP_194694508.1">
    <property type="nucleotide sequence ID" value="NZ_JADKPO010000001.1"/>
</dbReference>
<feature type="compositionally biased region" description="Polar residues" evidence="7">
    <location>
        <begin position="88"/>
        <end position="101"/>
    </location>
</feature>
<dbReference type="InterPro" id="IPR050979">
    <property type="entry name" value="LD-transpeptidase"/>
</dbReference>
<dbReference type="PROSITE" id="PS52029">
    <property type="entry name" value="LD_TPASE"/>
    <property type="match status" value="1"/>
</dbReference>
<dbReference type="AlphaFoldDB" id="A0A930VF54"/>
<dbReference type="PANTHER" id="PTHR30582:SF2">
    <property type="entry name" value="L,D-TRANSPEPTIDASE YCIB-RELATED"/>
    <property type="match status" value="1"/>
</dbReference>
<dbReference type="GO" id="GO:0008360">
    <property type="term" value="P:regulation of cell shape"/>
    <property type="evidence" value="ECO:0007669"/>
    <property type="project" value="UniProtKB-UniRule"/>
</dbReference>
<evidence type="ECO:0000256" key="6">
    <source>
        <dbReference type="PROSITE-ProRule" id="PRU01373"/>
    </source>
</evidence>
<evidence type="ECO:0000256" key="3">
    <source>
        <dbReference type="ARBA" id="ARBA00022960"/>
    </source>
</evidence>